<dbReference type="AlphaFoldDB" id="X1TZS2"/>
<dbReference type="EMBL" id="BARW01019573">
    <property type="protein sequence ID" value="GAI96866.1"/>
    <property type="molecule type" value="Genomic_DNA"/>
</dbReference>
<protein>
    <submittedName>
        <fullName evidence="1">Uncharacterized protein</fullName>
    </submittedName>
</protein>
<sequence>MAVTATSQLVETMYPRDGQFLVLTKLAATPWAAVDDVRISISRDTDANHITDLKTYSVGLDRELSMFIPAMSELSLNIVSSVDQTVSLRYTILKCRLSNLLRARFGLASKDELPGDVFDKVAVGLL</sequence>
<evidence type="ECO:0000313" key="1">
    <source>
        <dbReference type="EMBL" id="GAI96866.1"/>
    </source>
</evidence>
<gene>
    <name evidence="1" type="ORF">S12H4_33237</name>
</gene>
<proteinExistence type="predicted"/>
<name>X1TZS2_9ZZZZ</name>
<comment type="caution">
    <text evidence="1">The sequence shown here is derived from an EMBL/GenBank/DDBJ whole genome shotgun (WGS) entry which is preliminary data.</text>
</comment>
<reference evidence="1" key="1">
    <citation type="journal article" date="2014" name="Front. Microbiol.">
        <title>High frequency of phylogenetically diverse reductive dehalogenase-homologous genes in deep subseafloor sedimentary metagenomes.</title>
        <authorList>
            <person name="Kawai M."/>
            <person name="Futagami T."/>
            <person name="Toyoda A."/>
            <person name="Takaki Y."/>
            <person name="Nishi S."/>
            <person name="Hori S."/>
            <person name="Arai W."/>
            <person name="Tsubouchi T."/>
            <person name="Morono Y."/>
            <person name="Uchiyama I."/>
            <person name="Ito T."/>
            <person name="Fujiyama A."/>
            <person name="Inagaki F."/>
            <person name="Takami H."/>
        </authorList>
    </citation>
    <scope>NUCLEOTIDE SEQUENCE</scope>
    <source>
        <strain evidence="1">Expedition CK06-06</strain>
    </source>
</reference>
<organism evidence="1">
    <name type="scientific">marine sediment metagenome</name>
    <dbReference type="NCBI Taxonomy" id="412755"/>
    <lineage>
        <taxon>unclassified sequences</taxon>
        <taxon>metagenomes</taxon>
        <taxon>ecological metagenomes</taxon>
    </lineage>
</organism>
<accession>X1TZS2</accession>